<feature type="domain" description="YbgF trimerisation" evidence="3">
    <location>
        <begin position="67"/>
        <end position="124"/>
    </location>
</feature>
<dbReference type="HAMAP" id="MF_02066">
    <property type="entry name" value="CpoB"/>
    <property type="match status" value="1"/>
</dbReference>
<comment type="caution">
    <text evidence="4">The sequence shown here is derived from an EMBL/GenBank/DDBJ whole genome shotgun (WGS) entry which is preliminary data.</text>
</comment>
<keyword evidence="1" id="KW-0132">Cell division</keyword>
<dbReference type="Pfam" id="PF16331">
    <property type="entry name" value="TolA_bind_tri"/>
    <property type="match status" value="1"/>
</dbReference>
<dbReference type="InterPro" id="IPR034706">
    <property type="entry name" value="CpoB"/>
</dbReference>
<dbReference type="SUPFAM" id="SSF48452">
    <property type="entry name" value="TPR-like"/>
    <property type="match status" value="1"/>
</dbReference>
<protein>
    <recommendedName>
        <fullName evidence="1">Cell division coordinator CpoB</fullName>
    </recommendedName>
</protein>
<evidence type="ECO:0000313" key="5">
    <source>
        <dbReference type="Proteomes" id="UP001139028"/>
    </source>
</evidence>
<organism evidence="4 5">
    <name type="scientific">Microbulbifer okhotskensis</name>
    <dbReference type="NCBI Taxonomy" id="2926617"/>
    <lineage>
        <taxon>Bacteria</taxon>
        <taxon>Pseudomonadati</taxon>
        <taxon>Pseudomonadota</taxon>
        <taxon>Gammaproteobacteria</taxon>
        <taxon>Cellvibrionales</taxon>
        <taxon>Microbulbiferaceae</taxon>
        <taxon>Microbulbifer</taxon>
    </lineage>
</organism>
<sequence precursor="true">MALTIRKLAIAAAVMAAASPVFSQAPIVDLSTSSQDPSASPYVDKADSSAQTQLARAAVSPSRAQGNPQAEAYYQMQVLQQEVRELRGSVEELRHEIKRLKQQRTEDYMDLDRRIARISGTEPAAQPPSTAEGGASAPGGSPMPPKPQGPKDGKSERDRYQASFGLARNGDYGGASEEFKRLLEDYPNGQYAPNANYWLGEIALVQGNLEEAREWFVALLDGYPNSSKVWDGRYKLGTVYHQLGDQQKARNLLEQVAASDARASNLAKKYLQENF</sequence>
<accession>A0A9X2EU74</accession>
<feature type="region of interest" description="Disordered" evidence="2">
    <location>
        <begin position="119"/>
        <end position="157"/>
    </location>
</feature>
<dbReference type="Proteomes" id="UP001139028">
    <property type="component" value="Unassembled WGS sequence"/>
</dbReference>
<evidence type="ECO:0000256" key="1">
    <source>
        <dbReference type="HAMAP-Rule" id="MF_02066"/>
    </source>
</evidence>
<comment type="function">
    <text evidence="1">Mediates coordination of peptidoglycan synthesis and outer membrane constriction during cell division.</text>
</comment>
<dbReference type="InterPro" id="IPR032519">
    <property type="entry name" value="YbgF_tri"/>
</dbReference>
<feature type="chain" id="PRO_5041027541" description="Cell division coordinator CpoB" evidence="1">
    <location>
        <begin position="24"/>
        <end position="275"/>
    </location>
</feature>
<keyword evidence="1" id="KW-0732">Signal</keyword>
<feature type="signal peptide" evidence="1">
    <location>
        <begin position="1"/>
        <end position="23"/>
    </location>
</feature>
<keyword evidence="5" id="KW-1185">Reference proteome</keyword>
<keyword evidence="1" id="KW-0574">Periplasm</keyword>
<dbReference type="InterPro" id="IPR011990">
    <property type="entry name" value="TPR-like_helical_dom_sf"/>
</dbReference>
<dbReference type="Gene3D" id="1.20.5.110">
    <property type="match status" value="1"/>
</dbReference>
<dbReference type="GO" id="GO:0070206">
    <property type="term" value="P:protein trimerization"/>
    <property type="evidence" value="ECO:0007669"/>
    <property type="project" value="InterPro"/>
</dbReference>
<feature type="compositionally biased region" description="Low complexity" evidence="2">
    <location>
        <begin position="127"/>
        <end position="140"/>
    </location>
</feature>
<proteinExistence type="inferred from homology"/>
<keyword evidence="1" id="KW-0175">Coiled coil</keyword>
<dbReference type="GO" id="GO:0030288">
    <property type="term" value="C:outer membrane-bounded periplasmic space"/>
    <property type="evidence" value="ECO:0007669"/>
    <property type="project" value="UniProtKB-UniRule"/>
</dbReference>
<name>A0A9X2EU74_9GAMM</name>
<dbReference type="AlphaFoldDB" id="A0A9X2EU74"/>
<comment type="similarity">
    <text evidence="1">Belongs to the CpoB family.</text>
</comment>
<feature type="coiled-coil region" evidence="1">
    <location>
        <begin position="76"/>
        <end position="110"/>
    </location>
</feature>
<dbReference type="Gene3D" id="1.25.40.10">
    <property type="entry name" value="Tetratricopeptide repeat domain"/>
    <property type="match status" value="1"/>
</dbReference>
<dbReference type="InterPro" id="IPR014162">
    <property type="entry name" value="CpoB_C"/>
</dbReference>
<evidence type="ECO:0000259" key="3">
    <source>
        <dbReference type="Pfam" id="PF16331"/>
    </source>
</evidence>
<dbReference type="Pfam" id="PF13174">
    <property type="entry name" value="TPR_6"/>
    <property type="match status" value="1"/>
</dbReference>
<evidence type="ECO:0000256" key="2">
    <source>
        <dbReference type="SAM" id="MobiDB-lite"/>
    </source>
</evidence>
<dbReference type="NCBIfam" id="TIGR02795">
    <property type="entry name" value="tol_pal_ybgF"/>
    <property type="match status" value="1"/>
</dbReference>
<evidence type="ECO:0000313" key="4">
    <source>
        <dbReference type="EMBL" id="MCO1335643.1"/>
    </source>
</evidence>
<dbReference type="RefSeq" id="WP_252470559.1">
    <property type="nucleotide sequence ID" value="NZ_JALBWM010000072.1"/>
</dbReference>
<gene>
    <name evidence="4" type="primary">ybgF</name>
    <name evidence="1" type="synonym">cpoB</name>
    <name evidence="4" type="ORF">MO867_14990</name>
</gene>
<dbReference type="EMBL" id="JALBWM010000072">
    <property type="protein sequence ID" value="MCO1335643.1"/>
    <property type="molecule type" value="Genomic_DNA"/>
</dbReference>
<dbReference type="InterPro" id="IPR019734">
    <property type="entry name" value="TPR_rpt"/>
</dbReference>
<reference evidence="4" key="1">
    <citation type="journal article" date="2022" name="Arch. Microbiol.">
        <title>Microbulbifer okhotskensis sp. nov., isolated from a deep bottom sediment of the Okhotsk Sea.</title>
        <authorList>
            <person name="Romanenko L."/>
            <person name="Kurilenko V."/>
            <person name="Otstavnykh N."/>
            <person name="Velansky P."/>
            <person name="Isaeva M."/>
            <person name="Mikhailov V."/>
        </authorList>
    </citation>
    <scope>NUCLEOTIDE SEQUENCE</scope>
    <source>
        <strain evidence="4">OS29</strain>
    </source>
</reference>
<dbReference type="GO" id="GO:0043093">
    <property type="term" value="P:FtsZ-dependent cytokinesis"/>
    <property type="evidence" value="ECO:0007669"/>
    <property type="project" value="UniProtKB-UniRule"/>
</dbReference>
<feature type="region of interest" description="Disordered" evidence="2">
    <location>
        <begin position="31"/>
        <end position="67"/>
    </location>
</feature>
<keyword evidence="1" id="KW-0131">Cell cycle</keyword>
<comment type="subcellular location">
    <subcellularLocation>
        <location evidence="1">Periplasm</location>
    </subcellularLocation>
</comment>
<dbReference type="Pfam" id="PF13432">
    <property type="entry name" value="TPR_16"/>
    <property type="match status" value="1"/>
</dbReference>